<comment type="caution">
    <text evidence="5">The sequence shown here is derived from an EMBL/GenBank/DDBJ whole genome shotgun (WGS) entry which is preliminary data.</text>
</comment>
<dbReference type="GO" id="GO:0016998">
    <property type="term" value="P:cell wall macromolecule catabolic process"/>
    <property type="evidence" value="ECO:0007669"/>
    <property type="project" value="InterPro"/>
</dbReference>
<dbReference type="Gene3D" id="1.10.101.10">
    <property type="entry name" value="PGBD-like superfamily/PGBD"/>
    <property type="match status" value="1"/>
</dbReference>
<dbReference type="GO" id="GO:0004222">
    <property type="term" value="F:metalloendopeptidase activity"/>
    <property type="evidence" value="ECO:0007669"/>
    <property type="project" value="TreeGrafter"/>
</dbReference>
<dbReference type="GeneID" id="93877338"/>
<dbReference type="InterPro" id="IPR000726">
    <property type="entry name" value="Glyco_hydro_19_cat"/>
</dbReference>
<feature type="domain" description="Peptidoglycan binding-like" evidence="3">
    <location>
        <begin position="397"/>
        <end position="455"/>
    </location>
</feature>
<organism evidence="5 6">
    <name type="scientific">Xanthomonas sacchari</name>
    <dbReference type="NCBI Taxonomy" id="56458"/>
    <lineage>
        <taxon>Bacteria</taxon>
        <taxon>Pseudomonadati</taxon>
        <taxon>Pseudomonadota</taxon>
        <taxon>Gammaproteobacteria</taxon>
        <taxon>Lysobacterales</taxon>
        <taxon>Lysobacteraceae</taxon>
        <taxon>Xanthomonas</taxon>
    </lineage>
</organism>
<sequence>MATDRENQMLRAAYAAGITQPRELANFMAQVGHESGGLSRLEESFNYTKGIGQITANVRSALREGPEALESARVEALRGRPERLGELMYGNRRDLGNDQPGDGYLYHGRGYMQLTGKAQYRAAGEALGLDLVNRPELASQPENASRIATWYWQQKVPEEQRNSAREAGAAINGANPPNGLAERERLFEKWQRTLTPELMQNLAAGRLGEPVAAPTQGHQPATANVAASHSNFQHTMERMLPSQGKVDPHITGHYGEQRARGPHGGTDFNYEGGQTGINRQHPTVHAPISGTVTFSGGQYGTVKIRDAQGNSHEILHLDSRSVKEGDTVRAGDPIGTMGGRGPNGASQYAQHVHYQMHDANGKAVSPETWWNRGQQVDAQARDQAQHGNGTLRQGDHGPEVRELQQHLNRLGIRDAQGRPLAEDGRFGDNTHEAVTALQKQRGLTQDGIVGRDTRAGLAAAEQAQAKPAKGPQLGEPGHPDTPLYDKMRTEADRGAEKANPPHAKLSNEAVANLTLQAKQAGIDSPDKLKEVNVTNDKAFVAGTTPGFRAVVDLQQPAPPLEQTSAQLARQSAQQQETVQREQQQETNRSMARA</sequence>
<dbReference type="GO" id="GO:0006032">
    <property type="term" value="P:chitin catabolic process"/>
    <property type="evidence" value="ECO:0007669"/>
    <property type="project" value="InterPro"/>
</dbReference>
<dbReference type="SUPFAM" id="SSF51261">
    <property type="entry name" value="Duplicated hybrid motif"/>
    <property type="match status" value="1"/>
</dbReference>
<dbReference type="InterPro" id="IPR002477">
    <property type="entry name" value="Peptidoglycan-bd-like"/>
</dbReference>
<feature type="compositionally biased region" description="Low complexity" evidence="1">
    <location>
        <begin position="562"/>
        <end position="577"/>
    </location>
</feature>
<dbReference type="InterPro" id="IPR036365">
    <property type="entry name" value="PGBD-like_sf"/>
</dbReference>
<evidence type="ECO:0000259" key="2">
    <source>
        <dbReference type="Pfam" id="PF00182"/>
    </source>
</evidence>
<proteinExistence type="predicted"/>
<dbReference type="InterPro" id="IPR016047">
    <property type="entry name" value="M23ase_b-sheet_dom"/>
</dbReference>
<dbReference type="RefSeq" id="WP_029561877.1">
    <property type="nucleotide sequence ID" value="NZ_CP132343.1"/>
</dbReference>
<dbReference type="Gene3D" id="2.70.70.10">
    <property type="entry name" value="Glucose Permease (Domain IIA)"/>
    <property type="match status" value="1"/>
</dbReference>
<dbReference type="GO" id="GO:0004568">
    <property type="term" value="F:chitinase activity"/>
    <property type="evidence" value="ECO:0007669"/>
    <property type="project" value="InterPro"/>
</dbReference>
<evidence type="ECO:0000259" key="3">
    <source>
        <dbReference type="Pfam" id="PF01471"/>
    </source>
</evidence>
<accession>A0A2P5YZC5</accession>
<evidence type="ECO:0000259" key="4">
    <source>
        <dbReference type="Pfam" id="PF01551"/>
    </source>
</evidence>
<feature type="domain" description="M23ase beta-sheet core" evidence="4">
    <location>
        <begin position="263"/>
        <end position="366"/>
    </location>
</feature>
<dbReference type="InterPro" id="IPR011055">
    <property type="entry name" value="Dup_hybrid_motif"/>
</dbReference>
<dbReference type="PANTHER" id="PTHR21666">
    <property type="entry name" value="PEPTIDASE-RELATED"/>
    <property type="match status" value="1"/>
</dbReference>
<evidence type="ECO:0000313" key="5">
    <source>
        <dbReference type="EMBL" id="PPU80239.1"/>
    </source>
</evidence>
<feature type="region of interest" description="Disordered" evidence="1">
    <location>
        <begin position="458"/>
        <end position="485"/>
    </location>
</feature>
<dbReference type="OrthoDB" id="1491023at2"/>
<dbReference type="Pfam" id="PF00182">
    <property type="entry name" value="Glyco_hydro_19"/>
    <property type="match status" value="1"/>
</dbReference>
<dbReference type="CDD" id="cd12797">
    <property type="entry name" value="M23_peptidase"/>
    <property type="match status" value="1"/>
</dbReference>
<dbReference type="InterPro" id="IPR050570">
    <property type="entry name" value="Cell_wall_metabolism_enzyme"/>
</dbReference>
<reference evidence="5 6" key="1">
    <citation type="submission" date="2016-08" db="EMBL/GenBank/DDBJ databases">
        <authorList>
            <person name="Seilhamer J.J."/>
        </authorList>
    </citation>
    <scope>NUCLEOTIDE SEQUENCE [LARGE SCALE GENOMIC DNA]</scope>
    <source>
        <strain evidence="5 6">CFBP4641</strain>
    </source>
</reference>
<dbReference type="Pfam" id="PF01551">
    <property type="entry name" value="Peptidase_M23"/>
    <property type="match status" value="1"/>
</dbReference>
<dbReference type="Pfam" id="PF01471">
    <property type="entry name" value="PG_binding_1"/>
    <property type="match status" value="1"/>
</dbReference>
<dbReference type="SUPFAM" id="SSF47090">
    <property type="entry name" value="PGBD-like"/>
    <property type="match status" value="1"/>
</dbReference>
<dbReference type="InterPro" id="IPR036366">
    <property type="entry name" value="PGBDSf"/>
</dbReference>
<dbReference type="Gene3D" id="1.10.530.10">
    <property type="match status" value="1"/>
</dbReference>
<feature type="compositionally biased region" description="Low complexity" evidence="1">
    <location>
        <begin position="458"/>
        <end position="473"/>
    </location>
</feature>
<dbReference type="AlphaFoldDB" id="A0A2P5YZC5"/>
<gene>
    <name evidence="5" type="ORF">XsacCFBP4641_18725</name>
</gene>
<name>A0A2P5YZC5_9XANT</name>
<dbReference type="Proteomes" id="UP000247346">
    <property type="component" value="Unassembled WGS sequence"/>
</dbReference>
<dbReference type="InterPro" id="IPR023346">
    <property type="entry name" value="Lysozyme-like_dom_sf"/>
</dbReference>
<dbReference type="SUPFAM" id="SSF53955">
    <property type="entry name" value="Lysozyme-like"/>
    <property type="match status" value="1"/>
</dbReference>
<protein>
    <submittedName>
        <fullName evidence="5">Peptidase M23</fullName>
    </submittedName>
</protein>
<feature type="region of interest" description="Disordered" evidence="1">
    <location>
        <begin position="377"/>
        <end position="397"/>
    </location>
</feature>
<feature type="region of interest" description="Disordered" evidence="1">
    <location>
        <begin position="556"/>
        <end position="593"/>
    </location>
</feature>
<dbReference type="PANTHER" id="PTHR21666:SF294">
    <property type="entry name" value="PEPTIDASE M23"/>
    <property type="match status" value="1"/>
</dbReference>
<dbReference type="EMBL" id="MDEK01000021">
    <property type="protein sequence ID" value="PPU80239.1"/>
    <property type="molecule type" value="Genomic_DNA"/>
</dbReference>
<evidence type="ECO:0000256" key="1">
    <source>
        <dbReference type="SAM" id="MobiDB-lite"/>
    </source>
</evidence>
<feature type="domain" description="Glycoside hydrolase family 19 catalytic" evidence="2">
    <location>
        <begin position="103"/>
        <end position="155"/>
    </location>
</feature>
<evidence type="ECO:0000313" key="6">
    <source>
        <dbReference type="Proteomes" id="UP000247346"/>
    </source>
</evidence>